<evidence type="ECO:0000256" key="1">
    <source>
        <dbReference type="ARBA" id="ARBA00005534"/>
    </source>
</evidence>
<evidence type="ECO:0000313" key="2">
    <source>
        <dbReference type="EMBL" id="MFA0812585.1"/>
    </source>
</evidence>
<proteinExistence type="inferred from homology"/>
<dbReference type="PIRSF" id="PIRSF004681">
    <property type="entry name" value="UCP004681"/>
    <property type="match status" value="1"/>
</dbReference>
<dbReference type="RefSeq" id="WP_371840274.1">
    <property type="nucleotide sequence ID" value="NZ_JBGMEK010000047.1"/>
</dbReference>
<dbReference type="PANTHER" id="PTHR30615">
    <property type="entry name" value="UNCHARACTERIZED PROTEIN YJBQ-RELATED"/>
    <property type="match status" value="1"/>
</dbReference>
<dbReference type="PROSITE" id="PS01314">
    <property type="entry name" value="UPF0047"/>
    <property type="match status" value="1"/>
</dbReference>
<accession>A0ABV4P2K8</accession>
<dbReference type="SUPFAM" id="SSF111038">
    <property type="entry name" value="YjbQ-like"/>
    <property type="match status" value="1"/>
</dbReference>
<dbReference type="InterPro" id="IPR001602">
    <property type="entry name" value="UPF0047_YjbQ-like"/>
</dbReference>
<dbReference type="EMBL" id="JBGMEK010000047">
    <property type="protein sequence ID" value="MFA0812585.1"/>
    <property type="molecule type" value="Genomic_DNA"/>
</dbReference>
<organism evidence="2 3">
    <name type="scientific">Microbulbifer epialgicus</name>
    <dbReference type="NCBI Taxonomy" id="393907"/>
    <lineage>
        <taxon>Bacteria</taxon>
        <taxon>Pseudomonadati</taxon>
        <taxon>Pseudomonadota</taxon>
        <taxon>Gammaproteobacteria</taxon>
        <taxon>Cellvibrionales</taxon>
        <taxon>Microbulbiferaceae</taxon>
        <taxon>Microbulbifer</taxon>
    </lineage>
</organism>
<comment type="similarity">
    <text evidence="1">Belongs to the UPF0047 family.</text>
</comment>
<dbReference type="Gene3D" id="2.60.120.460">
    <property type="entry name" value="YjbQ-like"/>
    <property type="match status" value="1"/>
</dbReference>
<dbReference type="NCBIfam" id="TIGR00149">
    <property type="entry name" value="TIGR00149_YjbQ"/>
    <property type="match status" value="1"/>
</dbReference>
<dbReference type="PANTHER" id="PTHR30615:SF8">
    <property type="entry name" value="UPF0047 PROTEIN C4A8.02C"/>
    <property type="match status" value="1"/>
</dbReference>
<keyword evidence="3" id="KW-1185">Reference proteome</keyword>
<dbReference type="Pfam" id="PF01894">
    <property type="entry name" value="YjbQ"/>
    <property type="match status" value="1"/>
</dbReference>
<protein>
    <submittedName>
        <fullName evidence="2">Secondary thiamine-phosphate synthase enzyme YjbQ</fullName>
    </submittedName>
</protein>
<gene>
    <name evidence="2" type="ORF">ACCI49_16855</name>
</gene>
<dbReference type="Proteomes" id="UP001569428">
    <property type="component" value="Unassembled WGS sequence"/>
</dbReference>
<evidence type="ECO:0000313" key="3">
    <source>
        <dbReference type="Proteomes" id="UP001569428"/>
    </source>
</evidence>
<comment type="caution">
    <text evidence="2">The sequence shown here is derived from an EMBL/GenBank/DDBJ whole genome shotgun (WGS) entry which is preliminary data.</text>
</comment>
<dbReference type="InterPro" id="IPR035917">
    <property type="entry name" value="YjbQ-like_sf"/>
</dbReference>
<name>A0ABV4P2K8_9GAMM</name>
<reference evidence="2 3" key="1">
    <citation type="submission" date="2024-08" db="EMBL/GenBank/DDBJ databases">
        <authorList>
            <person name="Ishaq N."/>
        </authorList>
    </citation>
    <scope>NUCLEOTIDE SEQUENCE [LARGE SCALE GENOMIC DNA]</scope>
    <source>
        <strain evidence="2 3">DSM 18651</strain>
    </source>
</reference>
<sequence length="134" mass="15211">MAIGEIAIRVRGQGLQEFTNQVTDWVSRQGVDEGLCTLFIQHTSASLLIQENADPSARKDLEQWLNRLVPEDDRLYTHTLEGPDDMPAHIKSALTATSLSIPIQGGRLMLGTWQGIYLWEHRHHHGDRRVILHI</sequence>